<sequence length="334" mass="37843">MNYEMYAAMLGGAGSSRRSRIIAKSAHDTNHMGPDSPAYKQVEIEGVPHHMMIISSTVTNQKIIRTLPGDDFEIGKIMLWSKSHWLITERDADDEITVRGKIELCNRNIQWQDDETGEIITRWAVVDKPYFSNLSENKLMTLSSREFQIKIPYDEESSLLDIGKRLMLEEINGQAKTYRITCVDGMTERYDRDDEQTGFLVLNLEQDQLDPSTDSKAEMICDYKEAKKVPEVGNVAIKYSGEAKVRICGRGKVLTATRDGKEYNDCIWHIEPDDELLREQVYFAESANWDHFVGGKCRIAAADNPKLNGHSVTVTVLSPDEKSRDSVVIKVVDA</sequence>
<organism evidence="1">
    <name type="scientific">Siphoviridae sp. ct3o911</name>
    <dbReference type="NCBI Taxonomy" id="2827560"/>
    <lineage>
        <taxon>Viruses</taxon>
        <taxon>Duplodnaviria</taxon>
        <taxon>Heunggongvirae</taxon>
        <taxon>Uroviricota</taxon>
        <taxon>Caudoviricetes</taxon>
    </lineage>
</organism>
<proteinExistence type="predicted"/>
<accession>A0A8S5LJU8</accession>
<protein>
    <submittedName>
        <fullName evidence="1">Head closure knob</fullName>
    </submittedName>
</protein>
<reference evidence="1" key="1">
    <citation type="journal article" date="2021" name="Proc. Natl. Acad. Sci. U.S.A.">
        <title>A Catalog of Tens of Thousands of Viruses from Human Metagenomes Reveals Hidden Associations with Chronic Diseases.</title>
        <authorList>
            <person name="Tisza M.J."/>
            <person name="Buck C.B."/>
        </authorList>
    </citation>
    <scope>NUCLEOTIDE SEQUENCE</scope>
    <source>
        <strain evidence="1">Ct3o911</strain>
    </source>
</reference>
<evidence type="ECO:0000313" key="1">
    <source>
        <dbReference type="EMBL" id="DAD70115.1"/>
    </source>
</evidence>
<name>A0A8S5LJU8_9CAUD</name>
<dbReference type="EMBL" id="BK015861">
    <property type="protein sequence ID" value="DAD70115.1"/>
    <property type="molecule type" value="Genomic_DNA"/>
</dbReference>